<gene>
    <name evidence="1" type="ordered locus">Os11g0113032</name>
    <name evidence="1" type="ORF">OSNPB_110113032</name>
</gene>
<organism evidence="1 2">
    <name type="scientific">Oryza sativa subsp. japonica</name>
    <name type="common">Rice</name>
    <dbReference type="NCBI Taxonomy" id="39947"/>
    <lineage>
        <taxon>Eukaryota</taxon>
        <taxon>Viridiplantae</taxon>
        <taxon>Streptophyta</taxon>
        <taxon>Embryophyta</taxon>
        <taxon>Tracheophyta</taxon>
        <taxon>Spermatophyta</taxon>
        <taxon>Magnoliopsida</taxon>
        <taxon>Liliopsida</taxon>
        <taxon>Poales</taxon>
        <taxon>Poaceae</taxon>
        <taxon>BOP clade</taxon>
        <taxon>Oryzoideae</taxon>
        <taxon>Oryzeae</taxon>
        <taxon>Oryzinae</taxon>
        <taxon>Oryza</taxon>
        <taxon>Oryza sativa</taxon>
    </lineage>
</organism>
<evidence type="ECO:0000313" key="1">
    <source>
        <dbReference type="EMBL" id="BAT12384.1"/>
    </source>
</evidence>
<reference evidence="2" key="1">
    <citation type="journal article" date="2005" name="Nature">
        <title>The map-based sequence of the rice genome.</title>
        <authorList>
            <consortium name="International rice genome sequencing project (IRGSP)"/>
            <person name="Matsumoto T."/>
            <person name="Wu J."/>
            <person name="Kanamori H."/>
            <person name="Katayose Y."/>
            <person name="Fujisawa M."/>
            <person name="Namiki N."/>
            <person name="Mizuno H."/>
            <person name="Yamamoto K."/>
            <person name="Antonio B.A."/>
            <person name="Baba T."/>
            <person name="Sakata K."/>
            <person name="Nagamura Y."/>
            <person name="Aoki H."/>
            <person name="Arikawa K."/>
            <person name="Arita K."/>
            <person name="Bito T."/>
            <person name="Chiden Y."/>
            <person name="Fujitsuka N."/>
            <person name="Fukunaka R."/>
            <person name="Hamada M."/>
            <person name="Harada C."/>
            <person name="Hayashi A."/>
            <person name="Hijishita S."/>
            <person name="Honda M."/>
            <person name="Hosokawa S."/>
            <person name="Ichikawa Y."/>
            <person name="Idonuma A."/>
            <person name="Iijima M."/>
            <person name="Ikeda M."/>
            <person name="Ikeno M."/>
            <person name="Ito K."/>
            <person name="Ito S."/>
            <person name="Ito T."/>
            <person name="Ito Y."/>
            <person name="Ito Y."/>
            <person name="Iwabuchi A."/>
            <person name="Kamiya K."/>
            <person name="Karasawa W."/>
            <person name="Kurita K."/>
            <person name="Katagiri S."/>
            <person name="Kikuta A."/>
            <person name="Kobayashi H."/>
            <person name="Kobayashi N."/>
            <person name="Machita K."/>
            <person name="Maehara T."/>
            <person name="Masukawa M."/>
            <person name="Mizubayashi T."/>
            <person name="Mukai Y."/>
            <person name="Nagasaki H."/>
            <person name="Nagata Y."/>
            <person name="Naito S."/>
            <person name="Nakashima M."/>
            <person name="Nakama Y."/>
            <person name="Nakamichi Y."/>
            <person name="Nakamura M."/>
            <person name="Meguro A."/>
            <person name="Negishi M."/>
            <person name="Ohta I."/>
            <person name="Ohta T."/>
            <person name="Okamoto M."/>
            <person name="Ono N."/>
            <person name="Saji S."/>
            <person name="Sakaguchi M."/>
            <person name="Sakai K."/>
            <person name="Shibata M."/>
            <person name="Shimokawa T."/>
            <person name="Song J."/>
            <person name="Takazaki Y."/>
            <person name="Terasawa K."/>
            <person name="Tsugane M."/>
            <person name="Tsuji K."/>
            <person name="Ueda S."/>
            <person name="Waki K."/>
            <person name="Yamagata H."/>
            <person name="Yamamoto M."/>
            <person name="Yamamoto S."/>
            <person name="Yamane H."/>
            <person name="Yoshiki S."/>
            <person name="Yoshihara R."/>
            <person name="Yukawa K."/>
            <person name="Zhong H."/>
            <person name="Yano M."/>
            <person name="Yuan Q."/>
            <person name="Ouyang S."/>
            <person name="Liu J."/>
            <person name="Jones K.M."/>
            <person name="Gansberger K."/>
            <person name="Moffat K."/>
            <person name="Hill J."/>
            <person name="Bera J."/>
            <person name="Fadrosh D."/>
            <person name="Jin S."/>
            <person name="Johri S."/>
            <person name="Kim M."/>
            <person name="Overton L."/>
            <person name="Reardon M."/>
            <person name="Tsitrin T."/>
            <person name="Vuong H."/>
            <person name="Weaver B."/>
            <person name="Ciecko A."/>
            <person name="Tallon L."/>
            <person name="Jackson J."/>
            <person name="Pai G."/>
            <person name="Aken S.V."/>
            <person name="Utterback T."/>
            <person name="Reidmuller S."/>
            <person name="Feldblyum T."/>
            <person name="Hsiao J."/>
            <person name="Zismann V."/>
            <person name="Iobst S."/>
            <person name="de Vazeille A.R."/>
            <person name="Buell C.R."/>
            <person name="Ying K."/>
            <person name="Li Y."/>
            <person name="Lu T."/>
            <person name="Huang Y."/>
            <person name="Zhao Q."/>
            <person name="Feng Q."/>
            <person name="Zhang L."/>
            <person name="Zhu J."/>
            <person name="Weng Q."/>
            <person name="Mu J."/>
            <person name="Lu Y."/>
            <person name="Fan D."/>
            <person name="Liu Y."/>
            <person name="Guan J."/>
            <person name="Zhang Y."/>
            <person name="Yu S."/>
            <person name="Liu X."/>
            <person name="Zhang Y."/>
            <person name="Hong G."/>
            <person name="Han B."/>
            <person name="Choisne N."/>
            <person name="Demange N."/>
            <person name="Orjeda G."/>
            <person name="Samain S."/>
            <person name="Cattolico L."/>
            <person name="Pelletier E."/>
            <person name="Couloux A."/>
            <person name="Segurens B."/>
            <person name="Wincker P."/>
            <person name="D'Hont A."/>
            <person name="Scarpelli C."/>
            <person name="Weissenbach J."/>
            <person name="Salanoubat M."/>
            <person name="Quetier F."/>
            <person name="Yu Y."/>
            <person name="Kim H.R."/>
            <person name="Rambo T."/>
            <person name="Currie J."/>
            <person name="Collura K."/>
            <person name="Luo M."/>
            <person name="Yang T."/>
            <person name="Ammiraju J.S.S."/>
            <person name="Engler F."/>
            <person name="Soderlund C."/>
            <person name="Wing R.A."/>
            <person name="Palmer L.E."/>
            <person name="de la Bastide M."/>
            <person name="Spiegel L."/>
            <person name="Nascimento L."/>
            <person name="Zutavern T."/>
            <person name="O'Shaughnessy A."/>
            <person name="Dike S."/>
            <person name="Dedhia N."/>
            <person name="Preston R."/>
            <person name="Balija V."/>
            <person name="McCombie W.R."/>
            <person name="Chow T."/>
            <person name="Chen H."/>
            <person name="Chung M."/>
            <person name="Chen C."/>
            <person name="Shaw J."/>
            <person name="Wu H."/>
            <person name="Hsiao K."/>
            <person name="Chao Y."/>
            <person name="Chu M."/>
            <person name="Cheng C."/>
            <person name="Hour A."/>
            <person name="Lee P."/>
            <person name="Lin S."/>
            <person name="Lin Y."/>
            <person name="Liou J."/>
            <person name="Liu S."/>
            <person name="Hsing Y."/>
            <person name="Raghuvanshi S."/>
            <person name="Mohanty A."/>
            <person name="Bharti A.K."/>
            <person name="Gaur A."/>
            <person name="Gupta V."/>
            <person name="Kumar D."/>
            <person name="Ravi V."/>
            <person name="Vij S."/>
            <person name="Kapur A."/>
            <person name="Khurana P."/>
            <person name="Khurana P."/>
            <person name="Khurana J.P."/>
            <person name="Tyagi A.K."/>
            <person name="Gaikwad K."/>
            <person name="Singh A."/>
            <person name="Dalal V."/>
            <person name="Srivastava S."/>
            <person name="Dixit A."/>
            <person name="Pal A.K."/>
            <person name="Ghazi I.A."/>
            <person name="Yadav M."/>
            <person name="Pandit A."/>
            <person name="Bhargava A."/>
            <person name="Sureshbabu K."/>
            <person name="Batra K."/>
            <person name="Sharma T.R."/>
            <person name="Mohapatra T."/>
            <person name="Singh N.K."/>
            <person name="Messing J."/>
            <person name="Nelson A.B."/>
            <person name="Fuks G."/>
            <person name="Kavchok S."/>
            <person name="Keizer G."/>
            <person name="Linton E."/>
            <person name="Llaca V."/>
            <person name="Song R."/>
            <person name="Tanyolac B."/>
            <person name="Young S."/>
            <person name="Ho-Il K."/>
            <person name="Hahn J.H."/>
            <person name="Sangsakoo G."/>
            <person name="Vanavichit A."/>
            <person name="de Mattos Luiz.A.T."/>
            <person name="Zimmer P.D."/>
            <person name="Malone G."/>
            <person name="Dellagostin O."/>
            <person name="de Oliveira A.C."/>
            <person name="Bevan M."/>
            <person name="Bancroft I."/>
            <person name="Minx P."/>
            <person name="Cordum H."/>
            <person name="Wilson R."/>
            <person name="Cheng Z."/>
            <person name="Jin W."/>
            <person name="Jiang J."/>
            <person name="Leong S.A."/>
            <person name="Iwama H."/>
            <person name="Gojobori T."/>
            <person name="Itoh T."/>
            <person name="Niimura Y."/>
            <person name="Fujii Y."/>
            <person name="Habara T."/>
            <person name="Sakai H."/>
            <person name="Sato Y."/>
            <person name="Wilson G."/>
            <person name="Kumar K."/>
            <person name="McCouch S."/>
            <person name="Juretic N."/>
            <person name="Hoen D."/>
            <person name="Wright S."/>
            <person name="Bruskiewich R."/>
            <person name="Bureau T."/>
            <person name="Miyao A."/>
            <person name="Hirochika H."/>
            <person name="Nishikawa T."/>
            <person name="Kadowaki K."/>
            <person name="Sugiura M."/>
            <person name="Burr B."/>
            <person name="Sasaki T."/>
        </authorList>
    </citation>
    <scope>NUCLEOTIDE SEQUENCE [LARGE SCALE GENOMIC DNA]</scope>
    <source>
        <strain evidence="2">cv. Nipponbare</strain>
    </source>
</reference>
<keyword evidence="2" id="KW-1185">Reference proteome</keyword>
<dbReference type="Proteomes" id="UP000059680">
    <property type="component" value="Chromosome 11"/>
</dbReference>
<name>A0A0P0XYI8_ORYSJ</name>
<dbReference type="EMBL" id="AP014967">
    <property type="protein sequence ID" value="BAT12384.1"/>
    <property type="molecule type" value="Genomic_DNA"/>
</dbReference>
<sequence length="70" mass="8336">MRGVRVYFLFIGKKYVSHFIKYSFSTTKESEIWDNKETENTGQLHSKIPVGMECFVYNITCYNNQIDRKT</sequence>
<evidence type="ECO:0000313" key="2">
    <source>
        <dbReference type="Proteomes" id="UP000059680"/>
    </source>
</evidence>
<reference evidence="1 2" key="3">
    <citation type="journal article" date="2013" name="Rice">
        <title>Improvement of the Oryza sativa Nipponbare reference genome using next generation sequence and optical map data.</title>
        <authorList>
            <person name="Kawahara Y."/>
            <person name="de la Bastide M."/>
            <person name="Hamilton J.P."/>
            <person name="Kanamori H."/>
            <person name="McCombie W.R."/>
            <person name="Ouyang S."/>
            <person name="Schwartz D.C."/>
            <person name="Tanaka T."/>
            <person name="Wu J."/>
            <person name="Zhou S."/>
            <person name="Childs K.L."/>
            <person name="Davidson R.M."/>
            <person name="Lin H."/>
            <person name="Quesada-Ocampo L."/>
            <person name="Vaillancourt B."/>
            <person name="Sakai H."/>
            <person name="Lee S.S."/>
            <person name="Kim J."/>
            <person name="Numa H."/>
            <person name="Itoh T."/>
            <person name="Buell C.R."/>
            <person name="Matsumoto T."/>
        </authorList>
    </citation>
    <scope>NUCLEOTIDE SEQUENCE [LARGE SCALE GENOMIC DNA]</scope>
    <source>
        <strain evidence="2">cv. Nipponbare</strain>
    </source>
</reference>
<dbReference type="Gramene" id="Os11t0113032-01">
    <property type="protein sequence ID" value="Os11t0113032-01"/>
    <property type="gene ID" value="Os11g0113032"/>
</dbReference>
<accession>A0A0P0XYI8</accession>
<proteinExistence type="predicted"/>
<protein>
    <submittedName>
        <fullName evidence="1">Os11g0113032 protein</fullName>
    </submittedName>
</protein>
<dbReference type="AlphaFoldDB" id="A0A0P0XYI8"/>
<dbReference type="PaxDb" id="39947-A0A0P0XYI8"/>
<reference evidence="1 2" key="2">
    <citation type="journal article" date="2013" name="Plant Cell Physiol.">
        <title>Rice Annotation Project Database (RAP-DB): an integrative and interactive database for rice genomics.</title>
        <authorList>
            <person name="Sakai H."/>
            <person name="Lee S.S."/>
            <person name="Tanaka T."/>
            <person name="Numa H."/>
            <person name="Kim J."/>
            <person name="Kawahara Y."/>
            <person name="Wakimoto H."/>
            <person name="Yang C.C."/>
            <person name="Iwamoto M."/>
            <person name="Abe T."/>
            <person name="Yamada Y."/>
            <person name="Muto A."/>
            <person name="Inokuchi H."/>
            <person name="Ikemura T."/>
            <person name="Matsumoto T."/>
            <person name="Sasaki T."/>
            <person name="Itoh T."/>
        </authorList>
    </citation>
    <scope>NUCLEOTIDE SEQUENCE [LARGE SCALE GENOMIC DNA]</scope>
    <source>
        <strain evidence="2">cv. Nipponbare</strain>
    </source>
</reference>
<dbReference type="InParanoid" id="A0A0P0XYI8"/>